<keyword evidence="1" id="KW-0732">Signal</keyword>
<evidence type="ECO:0000313" key="4">
    <source>
        <dbReference type="Proteomes" id="UP000074561"/>
    </source>
</evidence>
<feature type="signal peptide" evidence="1">
    <location>
        <begin position="1"/>
        <end position="21"/>
    </location>
</feature>
<sequence>MKNTLYLMVFALCATAGAAQASEVVSAPAGMAKHGVDGPFFPAARPSAPAAPASTGDVLKTQAMSRLKSNFDAADVAKTGTLTQQQAQKSRLGYVANNFSQIDVNKTGKVTFDDVKRYLQSQP</sequence>
<dbReference type="RefSeq" id="WP_061940947.1">
    <property type="nucleotide sequence ID" value="NZ_CP013234.1"/>
</dbReference>
<dbReference type="PATRIC" id="fig|279113.9.peg.2779"/>
<accession>A0A127Q530</accession>
<feature type="chain" id="PRO_5007277540" description="EF-hand domain-containing protein" evidence="1">
    <location>
        <begin position="22"/>
        <end position="123"/>
    </location>
</feature>
<dbReference type="InterPro" id="IPR011992">
    <property type="entry name" value="EF-hand-dom_pair"/>
</dbReference>
<dbReference type="GO" id="GO:0005509">
    <property type="term" value="F:calcium ion binding"/>
    <property type="evidence" value="ECO:0007669"/>
    <property type="project" value="InterPro"/>
</dbReference>
<dbReference type="SUPFAM" id="SSF47473">
    <property type="entry name" value="EF-hand"/>
    <property type="match status" value="1"/>
</dbReference>
<organism evidence="3 4">
    <name type="scientific">Collimonas pratensis</name>
    <dbReference type="NCBI Taxonomy" id="279113"/>
    <lineage>
        <taxon>Bacteria</taxon>
        <taxon>Pseudomonadati</taxon>
        <taxon>Pseudomonadota</taxon>
        <taxon>Betaproteobacteria</taxon>
        <taxon>Burkholderiales</taxon>
        <taxon>Oxalobacteraceae</taxon>
        <taxon>Collimonas</taxon>
    </lineage>
</organism>
<dbReference type="STRING" id="279113.CPter91_2813"/>
<dbReference type="EMBL" id="CP013234">
    <property type="protein sequence ID" value="AMP05159.1"/>
    <property type="molecule type" value="Genomic_DNA"/>
</dbReference>
<dbReference type="Gene3D" id="1.10.238.10">
    <property type="entry name" value="EF-hand"/>
    <property type="match status" value="1"/>
</dbReference>
<dbReference type="AlphaFoldDB" id="A0A127Q530"/>
<reference evidence="3 4" key="1">
    <citation type="submission" date="2015-11" db="EMBL/GenBank/DDBJ databases">
        <title>Exploring the genomic traits of fungus-feeding bacterial genus Collimonas.</title>
        <authorList>
            <person name="Song C."/>
            <person name="Schmidt R."/>
            <person name="de Jager V."/>
            <person name="Krzyzanowska D."/>
            <person name="Jongedijk E."/>
            <person name="Cankar K."/>
            <person name="Beekwilder J."/>
            <person name="van Veen A."/>
            <person name="de Boer W."/>
            <person name="van Veen J.A."/>
            <person name="Garbeva P."/>
        </authorList>
    </citation>
    <scope>NUCLEOTIDE SEQUENCE [LARGE SCALE GENOMIC DNA]</scope>
    <source>
        <strain evidence="3 4">Ter91</strain>
    </source>
</reference>
<proteinExistence type="predicted"/>
<evidence type="ECO:0000256" key="1">
    <source>
        <dbReference type="SAM" id="SignalP"/>
    </source>
</evidence>
<evidence type="ECO:0000313" key="3">
    <source>
        <dbReference type="EMBL" id="AMP05159.1"/>
    </source>
</evidence>
<protein>
    <recommendedName>
        <fullName evidence="2">EF-hand domain-containing protein</fullName>
    </recommendedName>
</protein>
<name>A0A127Q530_9BURK</name>
<gene>
    <name evidence="3" type="ORF">CPter91_2813</name>
</gene>
<dbReference type="KEGG" id="cpra:CPter91_2813"/>
<dbReference type="InterPro" id="IPR002048">
    <property type="entry name" value="EF_hand_dom"/>
</dbReference>
<dbReference type="PROSITE" id="PS00018">
    <property type="entry name" value="EF_HAND_1"/>
    <property type="match status" value="1"/>
</dbReference>
<dbReference type="InterPro" id="IPR018247">
    <property type="entry name" value="EF_Hand_1_Ca_BS"/>
</dbReference>
<dbReference type="Proteomes" id="UP000074561">
    <property type="component" value="Chromosome"/>
</dbReference>
<dbReference type="PROSITE" id="PS50222">
    <property type="entry name" value="EF_HAND_2"/>
    <property type="match status" value="1"/>
</dbReference>
<evidence type="ECO:0000259" key="2">
    <source>
        <dbReference type="PROSITE" id="PS50222"/>
    </source>
</evidence>
<feature type="domain" description="EF-hand" evidence="2">
    <location>
        <begin position="90"/>
        <end position="123"/>
    </location>
</feature>